<reference evidence="1 2" key="1">
    <citation type="submission" date="2019-07" db="EMBL/GenBank/DDBJ databases">
        <title>Analysis of the biochemical properties, biological activity and biotechnological potential of siderophores and biosurfactants produced by Antarctic psychrotolerant bacteria.</title>
        <authorList>
            <person name="Styczynski M."/>
            <person name="Krucon T."/>
            <person name="Decewicz P."/>
            <person name="Dziewit L."/>
        </authorList>
    </citation>
    <scope>NUCLEOTIDE SEQUENCE [LARGE SCALE GENOMIC DNA]</scope>
    <source>
        <strain evidence="1 2">ANT_H27</strain>
    </source>
</reference>
<gene>
    <name evidence="1" type="ORF">FQ154_15490</name>
</gene>
<accession>A0A5B0E995</accession>
<dbReference type="Proteomes" id="UP000323856">
    <property type="component" value="Unassembled WGS sequence"/>
</dbReference>
<protein>
    <submittedName>
        <fullName evidence="1">Uncharacterized protein</fullName>
    </submittedName>
</protein>
<comment type="caution">
    <text evidence="1">The sequence shown here is derived from an EMBL/GenBank/DDBJ whole genome shotgun (WGS) entry which is preliminary data.</text>
</comment>
<name>A0A5B0E995_9MICC</name>
<evidence type="ECO:0000313" key="2">
    <source>
        <dbReference type="Proteomes" id="UP000323856"/>
    </source>
</evidence>
<dbReference type="EMBL" id="VOBL01000018">
    <property type="protein sequence ID" value="KAA0974451.1"/>
    <property type="molecule type" value="Genomic_DNA"/>
</dbReference>
<proteinExistence type="predicted"/>
<evidence type="ECO:0000313" key="1">
    <source>
        <dbReference type="EMBL" id="KAA0974451.1"/>
    </source>
</evidence>
<dbReference type="AlphaFoldDB" id="A0A5B0E995"/>
<organism evidence="1 2">
    <name type="scientific">Paeniglutamicibacter gangotriensis</name>
    <dbReference type="NCBI Taxonomy" id="254787"/>
    <lineage>
        <taxon>Bacteria</taxon>
        <taxon>Bacillati</taxon>
        <taxon>Actinomycetota</taxon>
        <taxon>Actinomycetes</taxon>
        <taxon>Micrococcales</taxon>
        <taxon>Micrococcaceae</taxon>
        <taxon>Paeniglutamicibacter</taxon>
    </lineage>
</organism>
<sequence>MHPSHDADPYAAQQSSDTSRGSAVLPFNVLRVREDFETLKPRYRGWLMWQGPEDPESIMGLVSFVLTNCAMRETTTTITALSVPTLRTVLEFVEESFPETLENTKLDMVGFLEFLDETDEFTGSDQLFEDLYDLVDPEEEVDWAEFHSPREPDFGSTVTMGPTIDAPPAAAPVAPKTVVDSSSLDKDETLAALDALTLTVRARALLKWIGERKDVTATGVLRRNDIKPAAARLGVKAVGSATGSPVWHALGMSFGVLEVRSMPEVPRLDLYWQMLCLTGLIKVSGKRVGLTEFGWTFVARHTTSTPKAVLGMAAVAYQVLTGVVPRSNGELELSGDYMAAVFVAGATSHPWSVESVVEGTENGEPLIDQFSRAVTNVVGKRIKDWSDDELLETSTKIRIPEVLLPALATALAKPYKLVIGAPRSP</sequence>